<evidence type="ECO:0000313" key="3">
    <source>
        <dbReference type="Proteomes" id="UP000308768"/>
    </source>
</evidence>
<dbReference type="Gene3D" id="1.10.510.10">
    <property type="entry name" value="Transferase(Phosphotransferase) domain 1"/>
    <property type="match status" value="1"/>
</dbReference>
<dbReference type="InterPro" id="IPR011009">
    <property type="entry name" value="Kinase-like_dom_sf"/>
</dbReference>
<accession>A0A4V5NGX1</accession>
<dbReference type="PANTHER" id="PTHR48011:SF4">
    <property type="entry name" value="MITOGEN-ACTIVATED PROTEIN KINASE KINASE KINASE 19"/>
    <property type="match status" value="1"/>
</dbReference>
<keyword evidence="3" id="KW-1185">Reference proteome</keyword>
<dbReference type="STRING" id="331657.A0A4V5NGX1"/>
<dbReference type="SMART" id="SM00220">
    <property type="entry name" value="S_TKc"/>
    <property type="match status" value="1"/>
</dbReference>
<organism evidence="2 3">
    <name type="scientific">Cryomyces minteri</name>
    <dbReference type="NCBI Taxonomy" id="331657"/>
    <lineage>
        <taxon>Eukaryota</taxon>
        <taxon>Fungi</taxon>
        <taxon>Dikarya</taxon>
        <taxon>Ascomycota</taxon>
        <taxon>Pezizomycotina</taxon>
        <taxon>Dothideomycetes</taxon>
        <taxon>Dothideomycetes incertae sedis</taxon>
        <taxon>Cryomyces</taxon>
    </lineage>
</organism>
<dbReference type="GO" id="GO:0004672">
    <property type="term" value="F:protein kinase activity"/>
    <property type="evidence" value="ECO:0007669"/>
    <property type="project" value="InterPro"/>
</dbReference>
<dbReference type="InterPro" id="IPR052751">
    <property type="entry name" value="Plant_MAPKKK"/>
</dbReference>
<comment type="caution">
    <text evidence="2">The sequence shown here is derived from an EMBL/GenBank/DDBJ whole genome shotgun (WGS) entry which is preliminary data.</text>
</comment>
<evidence type="ECO:0000313" key="2">
    <source>
        <dbReference type="EMBL" id="TKA76729.1"/>
    </source>
</evidence>
<dbReference type="SUPFAM" id="SSF56112">
    <property type="entry name" value="Protein kinase-like (PK-like)"/>
    <property type="match status" value="1"/>
</dbReference>
<dbReference type="InterPro" id="IPR000719">
    <property type="entry name" value="Prot_kinase_dom"/>
</dbReference>
<proteinExistence type="predicted"/>
<reference evidence="2 3" key="1">
    <citation type="submission" date="2017-03" db="EMBL/GenBank/DDBJ databases">
        <title>Genomes of endolithic fungi from Antarctica.</title>
        <authorList>
            <person name="Coleine C."/>
            <person name="Masonjones S."/>
            <person name="Stajich J.E."/>
        </authorList>
    </citation>
    <scope>NUCLEOTIDE SEQUENCE [LARGE SCALE GENOMIC DNA]</scope>
    <source>
        <strain evidence="2 3">CCFEE 5187</strain>
    </source>
</reference>
<protein>
    <recommendedName>
        <fullName evidence="1">Protein kinase domain-containing protein</fullName>
    </recommendedName>
</protein>
<sequence>MPWSKLSTYNASGTHTWCSWYAAISLGPAADYNLEELMGMCEDRHAAGPEKTSLLGFPSCLLSTIVFIHDQRVRHNDVKPKNILVRSTGNPTEPYRVYIADFGIARSYKSHEDMETDGAIAFTRSYCAPEVAEQRKRARKADIFSLGCVFSEMVTVLANKTVEEFKSAREEGCNDCSDEDNSQNKCPHNKGGDTAFHATLPLVPC</sequence>
<dbReference type="EMBL" id="NAJN01000223">
    <property type="protein sequence ID" value="TKA76729.1"/>
    <property type="molecule type" value="Genomic_DNA"/>
</dbReference>
<dbReference type="PROSITE" id="PS00108">
    <property type="entry name" value="PROTEIN_KINASE_ST"/>
    <property type="match status" value="1"/>
</dbReference>
<dbReference type="GO" id="GO:0007165">
    <property type="term" value="P:signal transduction"/>
    <property type="evidence" value="ECO:0007669"/>
    <property type="project" value="TreeGrafter"/>
</dbReference>
<dbReference type="CDD" id="cd00180">
    <property type="entry name" value="PKc"/>
    <property type="match status" value="1"/>
</dbReference>
<dbReference type="Proteomes" id="UP000308768">
    <property type="component" value="Unassembled WGS sequence"/>
</dbReference>
<dbReference type="OrthoDB" id="4062651at2759"/>
<name>A0A4V5NGX1_9PEZI</name>
<dbReference type="GO" id="GO:0005524">
    <property type="term" value="F:ATP binding"/>
    <property type="evidence" value="ECO:0007669"/>
    <property type="project" value="InterPro"/>
</dbReference>
<dbReference type="AlphaFoldDB" id="A0A4V5NGX1"/>
<dbReference type="Pfam" id="PF00069">
    <property type="entry name" value="Pkinase"/>
    <property type="match status" value="1"/>
</dbReference>
<dbReference type="InterPro" id="IPR008271">
    <property type="entry name" value="Ser/Thr_kinase_AS"/>
</dbReference>
<evidence type="ECO:0000259" key="1">
    <source>
        <dbReference type="PROSITE" id="PS50011"/>
    </source>
</evidence>
<gene>
    <name evidence="2" type="ORF">B0A49_01174</name>
</gene>
<dbReference type="PANTHER" id="PTHR48011">
    <property type="entry name" value="CCR4-NOT TRANSCRIPTIONAL COMPLEX SUBUNIT CAF120-RELATED"/>
    <property type="match status" value="1"/>
</dbReference>
<feature type="domain" description="Protein kinase" evidence="1">
    <location>
        <begin position="1"/>
        <end position="205"/>
    </location>
</feature>
<dbReference type="PROSITE" id="PS50011">
    <property type="entry name" value="PROTEIN_KINASE_DOM"/>
    <property type="match status" value="1"/>
</dbReference>